<gene>
    <name evidence="1" type="ORF">KL86CIT2_360037</name>
    <name evidence="2" type="ORF">KM92CIT3_60266</name>
</gene>
<evidence type="ECO:0000313" key="1">
    <source>
        <dbReference type="EMBL" id="SBV64448.1"/>
    </source>
</evidence>
<dbReference type="EMBL" id="FLUB01000018">
    <property type="protein sequence ID" value="SBV65238.1"/>
    <property type="molecule type" value="Genomic_DNA"/>
</dbReference>
<dbReference type="EMBL" id="FLUA01000034">
    <property type="protein sequence ID" value="SBV64448.1"/>
    <property type="molecule type" value="Genomic_DNA"/>
</dbReference>
<sequence>MQDYLEVSMGWSTGRAWSREELRILEQSAGKVSVSGLALQLGRSKQSVQNCAIRQGLSLRIRVGNEDDAYLCRELYKEGLNISVIAEKMEMSRSQVFNIIYRGN</sequence>
<protein>
    <submittedName>
        <fullName evidence="2">Uncharacterized protein</fullName>
    </submittedName>
</protein>
<accession>A0A212IEH8</accession>
<dbReference type="AlphaFoldDB" id="A0A212IEH8"/>
<reference evidence="2" key="1">
    <citation type="submission" date="2016-04" db="EMBL/GenBank/DDBJ databases">
        <authorList>
            <person name="Evans L.H."/>
            <person name="Alamgir A."/>
            <person name="Owens N."/>
            <person name="Weber N.D."/>
            <person name="Virtaneva K."/>
            <person name="Barbian K."/>
            <person name="Babar A."/>
            <person name="Rosenke K."/>
        </authorList>
    </citation>
    <scope>NUCLEOTIDE SEQUENCE</scope>
    <source>
        <strain evidence="1">86-2</strain>
        <strain evidence="2">92-3</strain>
    </source>
</reference>
<organism evidence="2">
    <name type="scientific">uncultured Citrobacter sp</name>
    <dbReference type="NCBI Taxonomy" id="200446"/>
    <lineage>
        <taxon>Bacteria</taxon>
        <taxon>Pseudomonadati</taxon>
        <taxon>Pseudomonadota</taxon>
        <taxon>Gammaproteobacteria</taxon>
        <taxon>Enterobacterales</taxon>
        <taxon>Enterobacteriaceae</taxon>
        <taxon>Citrobacter</taxon>
        <taxon>environmental samples</taxon>
    </lineage>
</organism>
<evidence type="ECO:0000313" key="2">
    <source>
        <dbReference type="EMBL" id="SBV65238.1"/>
    </source>
</evidence>
<name>A0A212IEH8_9ENTR</name>
<proteinExistence type="predicted"/>